<gene>
    <name evidence="1" type="ORF">CBW21_13200</name>
</gene>
<protein>
    <submittedName>
        <fullName evidence="1">Uncharacterized protein</fullName>
    </submittedName>
</protein>
<proteinExistence type="predicted"/>
<keyword evidence="2" id="KW-1185">Reference proteome</keyword>
<sequence>MFEFLLRKMGWDAASRLRVREQAMQIDRLLSACDRRLCLLPDHQHALMPGMRIAQAYLSTLSDKLPPVLELSLQSFSRDPRLGLMFAGPPSLLELLDGSDALREFFSSASNGDEAWALMTMQRSETSRFGVAMENGELRNDVAQVVVSFDGHRLQMPCASEEQFRTQSGERALNVLTSVIARQLSMQEQTRLQLEAELGRLQLRRLALKSTSQVVVDGQGDDDLPDTLAEVDRRLSEVRPLLESLRELNSLEGALDSVRHVLEHPDDYFSLESVTLSLNRMGIKSDALEEGATTLQLEELVLGRDKPIRRALMPVRVRRESIAELRRQLGG</sequence>
<comment type="caution">
    <text evidence="1">The sequence shown here is derived from an EMBL/GenBank/DDBJ whole genome shotgun (WGS) entry which is preliminary data.</text>
</comment>
<evidence type="ECO:0000313" key="1">
    <source>
        <dbReference type="EMBL" id="OVE47617.1"/>
    </source>
</evidence>
<organism evidence="1 2">
    <name type="scientific">Chromobacterium violaceum</name>
    <dbReference type="NCBI Taxonomy" id="536"/>
    <lineage>
        <taxon>Bacteria</taxon>
        <taxon>Pseudomonadati</taxon>
        <taxon>Pseudomonadota</taxon>
        <taxon>Betaproteobacteria</taxon>
        <taxon>Neisseriales</taxon>
        <taxon>Chromobacteriaceae</taxon>
        <taxon>Chromobacterium</taxon>
    </lineage>
</organism>
<dbReference type="Proteomes" id="UP000196342">
    <property type="component" value="Unassembled WGS sequence"/>
</dbReference>
<dbReference type="RefSeq" id="WP_087698083.1">
    <property type="nucleotide sequence ID" value="NZ_JBHDKE010000011.1"/>
</dbReference>
<name>A0A202B7R5_CHRVL</name>
<accession>A0A202B7R5</accession>
<dbReference type="EMBL" id="NHOO01000010">
    <property type="protein sequence ID" value="OVE47617.1"/>
    <property type="molecule type" value="Genomic_DNA"/>
</dbReference>
<reference evidence="1 2" key="1">
    <citation type="submission" date="2017-05" db="EMBL/GenBank/DDBJ databases">
        <title>Chromobacterium violaceum GHPS1 isolated from Hydrocarbon polluted soil in French Guiana display an awesome secondary metabolite arsenal and a battery of drug and heavy-metal-resistance and detoxification of xenobiotics proteins.</title>
        <authorList>
            <person name="Belbahri L."/>
        </authorList>
    </citation>
    <scope>NUCLEOTIDE SEQUENCE [LARGE SCALE GENOMIC DNA]</scope>
    <source>
        <strain evidence="1 2">GHPS1</strain>
    </source>
</reference>
<dbReference type="AlphaFoldDB" id="A0A202B7R5"/>
<evidence type="ECO:0000313" key="2">
    <source>
        <dbReference type="Proteomes" id="UP000196342"/>
    </source>
</evidence>